<dbReference type="PROSITE" id="PS00301">
    <property type="entry name" value="G_TR_1"/>
    <property type="match status" value="1"/>
</dbReference>
<evidence type="ECO:0000313" key="10">
    <source>
        <dbReference type="Proteomes" id="UP001283361"/>
    </source>
</evidence>
<dbReference type="InterPro" id="IPR004161">
    <property type="entry name" value="EFTu-like_2"/>
</dbReference>
<evidence type="ECO:0000256" key="5">
    <source>
        <dbReference type="ARBA" id="ARBA00022917"/>
    </source>
</evidence>
<dbReference type="PANTHER" id="PTHR42908">
    <property type="entry name" value="TRANSLATION ELONGATION FACTOR-RELATED"/>
    <property type="match status" value="1"/>
</dbReference>
<dbReference type="CDD" id="cd01885">
    <property type="entry name" value="EF2"/>
    <property type="match status" value="1"/>
</dbReference>
<dbReference type="SMART" id="SM00838">
    <property type="entry name" value="EFG_C"/>
    <property type="match status" value="1"/>
</dbReference>
<evidence type="ECO:0000256" key="1">
    <source>
        <dbReference type="ARBA" id="ARBA00004496"/>
    </source>
</evidence>
<dbReference type="InterPro" id="IPR031157">
    <property type="entry name" value="G_TR_CS"/>
</dbReference>
<dbReference type="NCBIfam" id="TIGR00231">
    <property type="entry name" value="small_GTP"/>
    <property type="match status" value="1"/>
</dbReference>
<evidence type="ECO:0000256" key="7">
    <source>
        <dbReference type="ARBA" id="ARBA00049117"/>
    </source>
</evidence>
<dbReference type="Gene3D" id="3.30.70.240">
    <property type="match status" value="1"/>
</dbReference>
<keyword evidence="3" id="KW-0547">Nucleotide-binding</keyword>
<dbReference type="GO" id="GO:0005525">
    <property type="term" value="F:GTP binding"/>
    <property type="evidence" value="ECO:0007669"/>
    <property type="project" value="UniProtKB-KW"/>
</dbReference>
<dbReference type="EMBL" id="JAWDGP010000286">
    <property type="protein sequence ID" value="KAK3801667.1"/>
    <property type="molecule type" value="Genomic_DNA"/>
</dbReference>
<comment type="subcellular location">
    <subcellularLocation>
        <location evidence="1">Cytoplasm</location>
    </subcellularLocation>
</comment>
<dbReference type="CDD" id="cd01681">
    <property type="entry name" value="aeEF2_snRNP_like_IV"/>
    <property type="match status" value="1"/>
</dbReference>
<dbReference type="PANTHER" id="PTHR42908:SF10">
    <property type="entry name" value="EUKARYOTIC TRANSLATION ELONGATION FACTOR 2"/>
    <property type="match status" value="1"/>
</dbReference>
<comment type="caution">
    <text evidence="9">The sequence shown here is derived from an EMBL/GenBank/DDBJ whole genome shotgun (WGS) entry which is preliminary data.</text>
</comment>
<dbReference type="AlphaFoldDB" id="A0AAE1B8S4"/>
<dbReference type="Gene3D" id="2.40.30.10">
    <property type="entry name" value="Translation factors"/>
    <property type="match status" value="1"/>
</dbReference>
<dbReference type="Gene3D" id="3.30.230.10">
    <property type="match status" value="1"/>
</dbReference>
<dbReference type="PRINTS" id="PR00315">
    <property type="entry name" value="ELONGATNFCT"/>
</dbReference>
<dbReference type="SUPFAM" id="SSF50447">
    <property type="entry name" value="Translation proteins"/>
    <property type="match status" value="1"/>
</dbReference>
<proteinExistence type="predicted"/>
<dbReference type="GO" id="GO:0003746">
    <property type="term" value="F:translation elongation factor activity"/>
    <property type="evidence" value="ECO:0007669"/>
    <property type="project" value="UniProtKB-KW"/>
</dbReference>
<evidence type="ECO:0000256" key="3">
    <source>
        <dbReference type="ARBA" id="ARBA00022741"/>
    </source>
</evidence>
<dbReference type="Pfam" id="PF03144">
    <property type="entry name" value="GTP_EFTU_D2"/>
    <property type="match status" value="1"/>
</dbReference>
<dbReference type="FunFam" id="3.30.70.240:FF:000003">
    <property type="entry name" value="Translation elongation factor 2"/>
    <property type="match status" value="1"/>
</dbReference>
<protein>
    <recommendedName>
        <fullName evidence="8">Tr-type G domain-containing protein</fullName>
    </recommendedName>
</protein>
<evidence type="ECO:0000259" key="8">
    <source>
        <dbReference type="PROSITE" id="PS51722"/>
    </source>
</evidence>
<keyword evidence="5" id="KW-0648">Protein biosynthesis</keyword>
<comment type="catalytic activity">
    <reaction evidence="7">
        <text>GTP + H2O = GDP + phosphate + H(+)</text>
        <dbReference type="Rhea" id="RHEA:19669"/>
        <dbReference type="ChEBI" id="CHEBI:15377"/>
        <dbReference type="ChEBI" id="CHEBI:15378"/>
        <dbReference type="ChEBI" id="CHEBI:37565"/>
        <dbReference type="ChEBI" id="CHEBI:43474"/>
        <dbReference type="ChEBI" id="CHEBI:58189"/>
    </reaction>
    <physiologicalReaction direction="left-to-right" evidence="7">
        <dbReference type="Rhea" id="RHEA:19670"/>
    </physiologicalReaction>
</comment>
<dbReference type="Gene3D" id="3.90.1430.10">
    <property type="entry name" value="Yeast translation eEF2 (G' domain)"/>
    <property type="match status" value="1"/>
</dbReference>
<dbReference type="Gene3D" id="3.30.70.870">
    <property type="entry name" value="Elongation Factor G (Translational Gtpase), domain 3"/>
    <property type="match status" value="1"/>
</dbReference>
<dbReference type="GO" id="GO:0005829">
    <property type="term" value="C:cytosol"/>
    <property type="evidence" value="ECO:0007669"/>
    <property type="project" value="TreeGrafter"/>
</dbReference>
<dbReference type="PROSITE" id="PS51722">
    <property type="entry name" value="G_TR_2"/>
    <property type="match status" value="1"/>
</dbReference>
<dbReference type="InterPro" id="IPR041095">
    <property type="entry name" value="EFG_II"/>
</dbReference>
<dbReference type="SMART" id="SM00889">
    <property type="entry name" value="EFG_IV"/>
    <property type="match status" value="1"/>
</dbReference>
<accession>A0AAE1B8S4</accession>
<dbReference type="FunFam" id="3.90.1430.10:FF:000003">
    <property type="entry name" value="Elongation factor 2"/>
    <property type="match status" value="1"/>
</dbReference>
<dbReference type="InterPro" id="IPR000795">
    <property type="entry name" value="T_Tr_GTP-bd_dom"/>
</dbReference>
<evidence type="ECO:0000256" key="2">
    <source>
        <dbReference type="ARBA" id="ARBA00022490"/>
    </source>
</evidence>
<dbReference type="SUPFAM" id="SSF54980">
    <property type="entry name" value="EF-G C-terminal domain-like"/>
    <property type="match status" value="2"/>
</dbReference>
<dbReference type="InterPro" id="IPR009000">
    <property type="entry name" value="Transl_B-barrel_sf"/>
</dbReference>
<dbReference type="Pfam" id="PF14492">
    <property type="entry name" value="EFG_III"/>
    <property type="match status" value="1"/>
</dbReference>
<dbReference type="FunFam" id="3.40.50.300:FF:000058">
    <property type="entry name" value="Translation elongation factor 2"/>
    <property type="match status" value="1"/>
</dbReference>
<evidence type="ECO:0000256" key="4">
    <source>
        <dbReference type="ARBA" id="ARBA00022768"/>
    </source>
</evidence>
<dbReference type="GO" id="GO:0043022">
    <property type="term" value="F:ribosome binding"/>
    <property type="evidence" value="ECO:0007669"/>
    <property type="project" value="TreeGrafter"/>
</dbReference>
<keyword evidence="10" id="KW-1185">Reference proteome</keyword>
<keyword evidence="4" id="KW-0251">Elongation factor</keyword>
<dbReference type="InterPro" id="IPR014721">
    <property type="entry name" value="Ribsml_uS5_D2-typ_fold_subgr"/>
</dbReference>
<dbReference type="Pfam" id="PF03764">
    <property type="entry name" value="EFG_IV"/>
    <property type="match status" value="1"/>
</dbReference>
<dbReference type="InterPro" id="IPR000640">
    <property type="entry name" value="EFG_V-like"/>
</dbReference>
<dbReference type="CDD" id="cd04096">
    <property type="entry name" value="eEF2_snRNP_like_C"/>
    <property type="match status" value="1"/>
</dbReference>
<dbReference type="InterPro" id="IPR027417">
    <property type="entry name" value="P-loop_NTPase"/>
</dbReference>
<dbReference type="InterPro" id="IPR020568">
    <property type="entry name" value="Ribosomal_Su5_D2-typ_SF"/>
</dbReference>
<dbReference type="CDD" id="cd16261">
    <property type="entry name" value="EF2_snRNP_III"/>
    <property type="match status" value="1"/>
</dbReference>
<dbReference type="SUPFAM" id="SSF52540">
    <property type="entry name" value="P-loop containing nucleoside triphosphate hydrolases"/>
    <property type="match status" value="1"/>
</dbReference>
<dbReference type="InterPro" id="IPR005225">
    <property type="entry name" value="Small_GTP-bd"/>
</dbReference>
<dbReference type="Pfam" id="PF00679">
    <property type="entry name" value="EFG_C"/>
    <property type="match status" value="1"/>
</dbReference>
<dbReference type="Proteomes" id="UP001283361">
    <property type="component" value="Unassembled WGS sequence"/>
</dbReference>
<name>A0AAE1B8S4_9GAST</name>
<dbReference type="FunFam" id="2.40.30.10:FF:000010">
    <property type="entry name" value="Translation elongation factor 2"/>
    <property type="match status" value="1"/>
</dbReference>
<dbReference type="InterPro" id="IPR005517">
    <property type="entry name" value="Transl_elong_EFG/EF2_IV"/>
</dbReference>
<dbReference type="FunFam" id="3.30.70.870:FF:000002">
    <property type="entry name" value="Translation elongation factor 2"/>
    <property type="match status" value="1"/>
</dbReference>
<evidence type="ECO:0000313" key="9">
    <source>
        <dbReference type="EMBL" id="KAK3801667.1"/>
    </source>
</evidence>
<dbReference type="Gene3D" id="3.40.50.300">
    <property type="entry name" value="P-loop containing nucleotide triphosphate hydrolases"/>
    <property type="match status" value="1"/>
</dbReference>
<dbReference type="FunFam" id="3.30.230.10:FF:000009">
    <property type="entry name" value="116 kDa U5 small nuclear ribonucleoprotein component"/>
    <property type="match status" value="1"/>
</dbReference>
<organism evidence="9 10">
    <name type="scientific">Elysia crispata</name>
    <name type="common">lettuce slug</name>
    <dbReference type="NCBI Taxonomy" id="231223"/>
    <lineage>
        <taxon>Eukaryota</taxon>
        <taxon>Metazoa</taxon>
        <taxon>Spiralia</taxon>
        <taxon>Lophotrochozoa</taxon>
        <taxon>Mollusca</taxon>
        <taxon>Gastropoda</taxon>
        <taxon>Heterobranchia</taxon>
        <taxon>Euthyneura</taxon>
        <taxon>Panpulmonata</taxon>
        <taxon>Sacoglossa</taxon>
        <taxon>Placobranchoidea</taxon>
        <taxon>Plakobranchidae</taxon>
        <taxon>Elysia</taxon>
    </lineage>
</organism>
<keyword evidence="6" id="KW-0342">GTP-binding</keyword>
<dbReference type="InterPro" id="IPR035647">
    <property type="entry name" value="EFG_III/V"/>
</dbReference>
<keyword evidence="2" id="KW-0963">Cytoplasm</keyword>
<dbReference type="GO" id="GO:1990904">
    <property type="term" value="C:ribonucleoprotein complex"/>
    <property type="evidence" value="ECO:0007669"/>
    <property type="project" value="TreeGrafter"/>
</dbReference>
<dbReference type="SUPFAM" id="SSF54211">
    <property type="entry name" value="Ribosomal protein S5 domain 2-like"/>
    <property type="match status" value="1"/>
</dbReference>
<evidence type="ECO:0000256" key="6">
    <source>
        <dbReference type="ARBA" id="ARBA00023134"/>
    </source>
</evidence>
<sequence>MRRRRNIRNIAVIAHVDHGKTTLTDSLLARAGVIATSQAGTKRATDTLKAEQEKGITIKSTAISLYYNMDPKDIQHLGDDGYDGTGFLINLVDSPGHVDFSPEVTAALRLVDGAMVVVDCVSGVSVQTETVLRQALCENIKPVLMMNKLDRTIFEKALTPEEIYCTLRSVIENVNALIGIYCDAESIMGDVMIDPSKGNVAFGSGLHGWGFNLRQFARLYSSKFGIKEEKIMRRLWGNNFYSPETRQWTKQMVDGSTRGFNFFVLEPLVKILQASSDNDKALTQTLLKKLGFHLTAADLQLQGKDFMRTVMKTWLPAADAMLDMIVLHLPSPLTAQAYRTESLYEGPLDDEASLAMKSCNPEGPLMMYIAKMVPSHEKGRFYAVGRIFSGNITHGQKVQIMGPNYSPGSAKKSDLYFHTLSRAVMMMGGSVQPIDEAVCGNIVGLTGVDKFLQKSGTISTFSHAHNLKVLKFSVSPVVRVAVNVIHAQDLVKLVEGLRRLNKAEPLVQISSESGQHVVAGAGELHLEIILKDLEETYAGVPIMKSDPVVKYCETVTSDSDSVCLTKSSNKLNRIFMSASPLPQGLSEEIDKGELTQDLKERARYLADTYNFDINHARKIWCFGPNTSGPNILVDVTQGINTSDIKDAVCAGFQWVSDEGPLCEESMRGVRLNLRDAVIHSDPAHRGGSQIIPATRRAVLGSVLTASPALVEPVYLVETQCPVAVMGSVMSVISRRRGCVVEEIYPPGSPLCTLKGYLPVNEAFGFPTELMSETSGQAFPQCSFDHWQLLPGDPLTPRSKAAEIVATIRQRKGLPLSIQTAESLLDKL</sequence>
<reference evidence="9" key="1">
    <citation type="journal article" date="2023" name="G3 (Bethesda)">
        <title>A reference genome for the long-term kleptoplast-retaining sea slug Elysia crispata morphotype clarki.</title>
        <authorList>
            <person name="Eastman K.E."/>
            <person name="Pendleton A.L."/>
            <person name="Shaikh M.A."/>
            <person name="Suttiyut T."/>
            <person name="Ogas R."/>
            <person name="Tomko P."/>
            <person name="Gavelis G."/>
            <person name="Widhalm J.R."/>
            <person name="Wisecaver J.H."/>
        </authorList>
    </citation>
    <scope>NUCLEOTIDE SEQUENCE</scope>
    <source>
        <strain evidence="9">ECLA1</strain>
    </source>
</reference>
<dbReference type="GO" id="GO:0003924">
    <property type="term" value="F:GTPase activity"/>
    <property type="evidence" value="ECO:0007669"/>
    <property type="project" value="InterPro"/>
</dbReference>
<feature type="domain" description="Tr-type G" evidence="8">
    <location>
        <begin position="5"/>
        <end position="333"/>
    </location>
</feature>
<gene>
    <name evidence="9" type="ORF">RRG08_033854</name>
</gene>
<dbReference type="Pfam" id="PF00009">
    <property type="entry name" value="GTP_EFTU"/>
    <property type="match status" value="1"/>
</dbReference>